<dbReference type="Gene3D" id="3.40.1410.10">
    <property type="entry name" value="Chorismate lyase-like"/>
    <property type="match status" value="1"/>
</dbReference>
<proteinExistence type="predicted"/>
<keyword evidence="3" id="KW-0804">Transcription</keyword>
<keyword evidence="2" id="KW-0238">DNA-binding</keyword>
<dbReference type="SMART" id="SM00345">
    <property type="entry name" value="HTH_GNTR"/>
    <property type="match status" value="1"/>
</dbReference>
<dbReference type="PROSITE" id="PS50949">
    <property type="entry name" value="HTH_GNTR"/>
    <property type="match status" value="1"/>
</dbReference>
<accession>A0ABR7L4V1</accession>
<dbReference type="SMART" id="SM00866">
    <property type="entry name" value="UTRA"/>
    <property type="match status" value="1"/>
</dbReference>
<keyword evidence="6" id="KW-1185">Reference proteome</keyword>
<feature type="domain" description="HTH gntR-type" evidence="4">
    <location>
        <begin position="8"/>
        <end position="76"/>
    </location>
</feature>
<keyword evidence="1" id="KW-0805">Transcription regulation</keyword>
<comment type="caution">
    <text evidence="5">The sequence shown here is derived from an EMBL/GenBank/DDBJ whole genome shotgun (WGS) entry which is preliminary data.</text>
</comment>
<dbReference type="InterPro" id="IPR050679">
    <property type="entry name" value="Bact_HTH_transcr_reg"/>
</dbReference>
<reference evidence="5 6" key="1">
    <citation type="submission" date="2020-06" db="EMBL/GenBank/DDBJ databases">
        <title>Actinokineospora xiongansis sp. nov., isolated from soil of Baiyangdian.</title>
        <authorList>
            <person name="Zhang X."/>
        </authorList>
    </citation>
    <scope>NUCLEOTIDE SEQUENCE [LARGE SCALE GENOMIC DNA]</scope>
    <source>
        <strain evidence="5 6">HBU206404</strain>
    </source>
</reference>
<dbReference type="Pfam" id="PF00392">
    <property type="entry name" value="GntR"/>
    <property type="match status" value="1"/>
</dbReference>
<dbReference type="EMBL" id="JABVED010000004">
    <property type="protein sequence ID" value="MBC6447426.1"/>
    <property type="molecule type" value="Genomic_DNA"/>
</dbReference>
<evidence type="ECO:0000259" key="4">
    <source>
        <dbReference type="PROSITE" id="PS50949"/>
    </source>
</evidence>
<sequence>MNQQVPREPKYHAIAADLATRIRSGEYRPGQALPSQRDLSAAYGVTMMTLRQALQVVEDDGLVSQQPGRGTFVTEPRAAYQLDSLRGLAEDLREQGHTVRTEVVGVGTRRAPAWAAAELGTDRALRVERVRLLGGRPAVHQVSWVRQPYGSMVRGVDFTQVSLYAALSEHDVVVHRATERLRPAILEGAIAGLLRQAQGVPVFVSDRVTYGMDGEPVVVDRATILGDAMEVRAERAATGLSLRWMSSVVVD</sequence>
<evidence type="ECO:0000313" key="6">
    <source>
        <dbReference type="Proteomes" id="UP000734823"/>
    </source>
</evidence>
<dbReference type="InterPro" id="IPR036390">
    <property type="entry name" value="WH_DNA-bd_sf"/>
</dbReference>
<name>A0ABR7L4V1_9PSEU</name>
<dbReference type="SUPFAM" id="SSF64288">
    <property type="entry name" value="Chorismate lyase-like"/>
    <property type="match status" value="1"/>
</dbReference>
<dbReference type="PRINTS" id="PR00035">
    <property type="entry name" value="HTHGNTR"/>
</dbReference>
<dbReference type="RefSeq" id="WP_187219944.1">
    <property type="nucleotide sequence ID" value="NZ_JABVED010000004.1"/>
</dbReference>
<dbReference type="InterPro" id="IPR000524">
    <property type="entry name" value="Tscrpt_reg_HTH_GntR"/>
</dbReference>
<dbReference type="Proteomes" id="UP000734823">
    <property type="component" value="Unassembled WGS sequence"/>
</dbReference>
<dbReference type="InterPro" id="IPR036388">
    <property type="entry name" value="WH-like_DNA-bd_sf"/>
</dbReference>
<dbReference type="CDD" id="cd07377">
    <property type="entry name" value="WHTH_GntR"/>
    <property type="match status" value="1"/>
</dbReference>
<organism evidence="5 6">
    <name type="scientific">Actinokineospora xionganensis</name>
    <dbReference type="NCBI Taxonomy" id="2684470"/>
    <lineage>
        <taxon>Bacteria</taxon>
        <taxon>Bacillati</taxon>
        <taxon>Actinomycetota</taxon>
        <taxon>Actinomycetes</taxon>
        <taxon>Pseudonocardiales</taxon>
        <taxon>Pseudonocardiaceae</taxon>
        <taxon>Actinokineospora</taxon>
    </lineage>
</organism>
<dbReference type="InterPro" id="IPR028978">
    <property type="entry name" value="Chorismate_lyase_/UTRA_dom_sf"/>
</dbReference>
<evidence type="ECO:0000256" key="1">
    <source>
        <dbReference type="ARBA" id="ARBA00023015"/>
    </source>
</evidence>
<dbReference type="InterPro" id="IPR011663">
    <property type="entry name" value="UTRA"/>
</dbReference>
<evidence type="ECO:0000313" key="5">
    <source>
        <dbReference type="EMBL" id="MBC6447426.1"/>
    </source>
</evidence>
<protein>
    <submittedName>
        <fullName evidence="5">GntR family transcriptional regulator</fullName>
    </submittedName>
</protein>
<dbReference type="PANTHER" id="PTHR44846">
    <property type="entry name" value="MANNOSYL-D-GLYCERATE TRANSPORT/METABOLISM SYSTEM REPRESSOR MNGR-RELATED"/>
    <property type="match status" value="1"/>
</dbReference>
<dbReference type="Gene3D" id="1.10.10.10">
    <property type="entry name" value="Winged helix-like DNA-binding domain superfamily/Winged helix DNA-binding domain"/>
    <property type="match status" value="1"/>
</dbReference>
<dbReference type="PANTHER" id="PTHR44846:SF1">
    <property type="entry name" value="MANNOSYL-D-GLYCERATE TRANSPORT_METABOLISM SYSTEM REPRESSOR MNGR-RELATED"/>
    <property type="match status" value="1"/>
</dbReference>
<dbReference type="Pfam" id="PF07702">
    <property type="entry name" value="UTRA"/>
    <property type="match status" value="1"/>
</dbReference>
<dbReference type="SUPFAM" id="SSF46785">
    <property type="entry name" value="Winged helix' DNA-binding domain"/>
    <property type="match status" value="1"/>
</dbReference>
<evidence type="ECO:0000256" key="3">
    <source>
        <dbReference type="ARBA" id="ARBA00023163"/>
    </source>
</evidence>
<gene>
    <name evidence="5" type="ORF">GPZ80_09615</name>
</gene>
<evidence type="ECO:0000256" key="2">
    <source>
        <dbReference type="ARBA" id="ARBA00023125"/>
    </source>
</evidence>